<dbReference type="EMBL" id="GADI01007461">
    <property type="protein sequence ID" value="JAA66347.1"/>
    <property type="molecule type" value="mRNA"/>
</dbReference>
<reference evidence="1" key="1">
    <citation type="submission" date="2012-12" db="EMBL/GenBank/DDBJ databases">
        <title>Identification and characterization of a phenylalanine ammonia-lyase gene family in Isatis indigotica Fort.</title>
        <authorList>
            <person name="Liu Q."/>
            <person name="Chen J."/>
            <person name="Zhou X."/>
            <person name="Di P."/>
            <person name="Xiao Y."/>
            <person name="Xuan H."/>
            <person name="Zhang L."/>
            <person name="Chen W."/>
        </authorList>
    </citation>
    <scope>NUCLEOTIDE SEQUENCE</scope>
    <source>
        <tissue evidence="1">Salivary gland</tissue>
    </source>
</reference>
<sequence length="94" mass="10584">MLRHWGNFSEKPFIISAVMHVYSGRVILAVRFTHLPSMHTPRLKPKCLLQGVPFGLCSRVNFGQVRSPQLPCWQINRQGGQSTGHSLVQFCPVA</sequence>
<dbReference type="AlphaFoldDB" id="A0A0K8R5A2"/>
<protein>
    <submittedName>
        <fullName evidence="1">Putative salivary kunitz domain protein</fullName>
    </submittedName>
</protein>
<name>A0A0K8R5A2_IXORI</name>
<organism evidence="1">
    <name type="scientific">Ixodes ricinus</name>
    <name type="common">Common tick</name>
    <name type="synonym">Acarus ricinus</name>
    <dbReference type="NCBI Taxonomy" id="34613"/>
    <lineage>
        <taxon>Eukaryota</taxon>
        <taxon>Metazoa</taxon>
        <taxon>Ecdysozoa</taxon>
        <taxon>Arthropoda</taxon>
        <taxon>Chelicerata</taxon>
        <taxon>Arachnida</taxon>
        <taxon>Acari</taxon>
        <taxon>Parasitiformes</taxon>
        <taxon>Ixodida</taxon>
        <taxon>Ixodoidea</taxon>
        <taxon>Ixodidae</taxon>
        <taxon>Ixodinae</taxon>
        <taxon>Ixodes</taxon>
    </lineage>
</organism>
<accession>A0A0K8R5A2</accession>
<proteinExistence type="evidence at transcript level"/>
<evidence type="ECO:0000313" key="1">
    <source>
        <dbReference type="EMBL" id="JAA66347.1"/>
    </source>
</evidence>